<dbReference type="InterPro" id="IPR019812">
    <property type="entry name" value="Hydgase_assmbl_chp_CS"/>
</dbReference>
<comment type="similarity">
    <text evidence="1">Belongs to the HupF/HypC family.</text>
</comment>
<protein>
    <recommendedName>
        <fullName evidence="3">Hydrogenase assembly chaperone hypC/hupF</fullName>
    </recommendedName>
</protein>
<dbReference type="GO" id="GO:1902670">
    <property type="term" value="F:carbon dioxide binding"/>
    <property type="evidence" value="ECO:0007669"/>
    <property type="project" value="TreeGrafter"/>
</dbReference>
<dbReference type="PRINTS" id="PR00445">
    <property type="entry name" value="HUPFHYPC"/>
</dbReference>
<evidence type="ECO:0008006" key="3">
    <source>
        <dbReference type="Google" id="ProtNLM"/>
    </source>
</evidence>
<gene>
    <name evidence="2" type="ORF">S06H3_05546</name>
</gene>
<dbReference type="NCBIfam" id="TIGR00074">
    <property type="entry name" value="hypC_hupF"/>
    <property type="match status" value="1"/>
</dbReference>
<reference evidence="2" key="1">
    <citation type="journal article" date="2014" name="Front. Microbiol.">
        <title>High frequency of phylogenetically diverse reductive dehalogenase-homologous genes in deep subseafloor sedimentary metagenomes.</title>
        <authorList>
            <person name="Kawai M."/>
            <person name="Futagami T."/>
            <person name="Toyoda A."/>
            <person name="Takaki Y."/>
            <person name="Nishi S."/>
            <person name="Hori S."/>
            <person name="Arai W."/>
            <person name="Tsubouchi T."/>
            <person name="Morono Y."/>
            <person name="Uchiyama I."/>
            <person name="Ito T."/>
            <person name="Fujiyama A."/>
            <person name="Inagaki F."/>
            <person name="Takami H."/>
        </authorList>
    </citation>
    <scope>NUCLEOTIDE SEQUENCE</scope>
    <source>
        <strain evidence="2">Expedition CK06-06</strain>
    </source>
</reference>
<dbReference type="GO" id="GO:0005506">
    <property type="term" value="F:iron ion binding"/>
    <property type="evidence" value="ECO:0007669"/>
    <property type="project" value="TreeGrafter"/>
</dbReference>
<dbReference type="GO" id="GO:0051604">
    <property type="term" value="P:protein maturation"/>
    <property type="evidence" value="ECO:0007669"/>
    <property type="project" value="TreeGrafter"/>
</dbReference>
<dbReference type="InterPro" id="IPR001109">
    <property type="entry name" value="Hydrogenase_HupF/HypC"/>
</dbReference>
<evidence type="ECO:0000313" key="2">
    <source>
        <dbReference type="EMBL" id="GAH89853.1"/>
    </source>
</evidence>
<dbReference type="PROSITE" id="PS01097">
    <property type="entry name" value="HUPF_HYPC"/>
    <property type="match status" value="1"/>
</dbReference>
<name>X1L6R6_9ZZZZ</name>
<organism evidence="2">
    <name type="scientific">marine sediment metagenome</name>
    <dbReference type="NCBI Taxonomy" id="412755"/>
    <lineage>
        <taxon>unclassified sequences</taxon>
        <taxon>metagenomes</taxon>
        <taxon>ecological metagenomes</taxon>
    </lineage>
</organism>
<sequence>MCLAIPARIVELEGDNAVVDAMGNCFRAKTTLLPEAKLGDLVLIHAGFAISLVDEEEAKKTWQLIAEINEFMETDKKVSG</sequence>
<dbReference type="SUPFAM" id="SSF159127">
    <property type="entry name" value="HupF/HypC-like"/>
    <property type="match status" value="1"/>
</dbReference>
<comment type="caution">
    <text evidence="2">The sequence shown here is derived from an EMBL/GenBank/DDBJ whole genome shotgun (WGS) entry which is preliminary data.</text>
</comment>
<dbReference type="PANTHER" id="PTHR35177">
    <property type="entry name" value="HYDROGENASE MATURATION FACTOR HYBG"/>
    <property type="match status" value="1"/>
</dbReference>
<proteinExistence type="inferred from homology"/>
<dbReference type="Pfam" id="PF01455">
    <property type="entry name" value="HupF_HypC"/>
    <property type="match status" value="1"/>
</dbReference>
<evidence type="ECO:0000256" key="1">
    <source>
        <dbReference type="ARBA" id="ARBA00006018"/>
    </source>
</evidence>
<dbReference type="PANTHER" id="PTHR35177:SF2">
    <property type="entry name" value="HYDROGENASE MATURATION FACTOR HYBG"/>
    <property type="match status" value="1"/>
</dbReference>
<dbReference type="AlphaFoldDB" id="X1L6R6"/>
<dbReference type="EMBL" id="BARV01002067">
    <property type="protein sequence ID" value="GAH89853.1"/>
    <property type="molecule type" value="Genomic_DNA"/>
</dbReference>
<accession>X1L6R6</accession>
<dbReference type="Gene3D" id="2.30.30.140">
    <property type="match status" value="1"/>
</dbReference>